<dbReference type="EMBL" id="JBHTMB010000022">
    <property type="protein sequence ID" value="MFD1232368.1"/>
    <property type="molecule type" value="Genomic_DNA"/>
</dbReference>
<keyword evidence="2" id="KW-1185">Reference proteome</keyword>
<evidence type="ECO:0008006" key="3">
    <source>
        <dbReference type="Google" id="ProtNLM"/>
    </source>
</evidence>
<accession>A0ABW3VBZ4</accession>
<evidence type="ECO:0000313" key="1">
    <source>
        <dbReference type="EMBL" id="MFD1232368.1"/>
    </source>
</evidence>
<gene>
    <name evidence="1" type="ORF">ACFQ34_03640</name>
</gene>
<sequence length="338" mass="37209">MSTDIAPRIAGTLDELLAGADDRVVVRPSDAKSGACFERLRVDGVPHFLKVVSATDDWLMRVAGNDSHWEFTAWKAGLYAEMPRVIDHTVVGMALEDVPSDAGPVARLSILMLDRAADLVPPGDDLVPAAHHAGWIDHMAAGHAHFMGWHDLLGLQDLSRRWMFFAPETIAPELDAPEVPGPIAVAHQGWALLPERAPRLHDLVTAVHRDPAALAQALRTTPMTFVAGDWKLGNVGRRPDGRTVLIDWAFPGEAPPTWDLTWYLALNRARLPEGKEATIARYRDRLERHGVDTTGWWDRQLGLSLVATAALFGWEKAVGDAAELDWWEQAALAGARWL</sequence>
<name>A0ABW3VBZ4_9PSEU</name>
<protein>
    <recommendedName>
        <fullName evidence="3">Aminoglycoside phosphotransferase</fullName>
    </recommendedName>
</protein>
<dbReference type="Proteomes" id="UP001597182">
    <property type="component" value="Unassembled WGS sequence"/>
</dbReference>
<dbReference type="RefSeq" id="WP_346091183.1">
    <property type="nucleotide sequence ID" value="NZ_BAABKS010000019.1"/>
</dbReference>
<dbReference type="SUPFAM" id="SSF56112">
    <property type="entry name" value="Protein kinase-like (PK-like)"/>
    <property type="match status" value="1"/>
</dbReference>
<reference evidence="2" key="1">
    <citation type="journal article" date="2019" name="Int. J. Syst. Evol. Microbiol.">
        <title>The Global Catalogue of Microorganisms (GCM) 10K type strain sequencing project: providing services to taxonomists for standard genome sequencing and annotation.</title>
        <authorList>
            <consortium name="The Broad Institute Genomics Platform"/>
            <consortium name="The Broad Institute Genome Sequencing Center for Infectious Disease"/>
            <person name="Wu L."/>
            <person name="Ma J."/>
        </authorList>
    </citation>
    <scope>NUCLEOTIDE SEQUENCE [LARGE SCALE GENOMIC DNA]</scope>
    <source>
        <strain evidence="2">CCUG 49018</strain>
    </source>
</reference>
<proteinExistence type="predicted"/>
<evidence type="ECO:0000313" key="2">
    <source>
        <dbReference type="Proteomes" id="UP001597182"/>
    </source>
</evidence>
<organism evidence="1 2">
    <name type="scientific">Pseudonocardia benzenivorans</name>
    <dbReference type="NCBI Taxonomy" id="228005"/>
    <lineage>
        <taxon>Bacteria</taxon>
        <taxon>Bacillati</taxon>
        <taxon>Actinomycetota</taxon>
        <taxon>Actinomycetes</taxon>
        <taxon>Pseudonocardiales</taxon>
        <taxon>Pseudonocardiaceae</taxon>
        <taxon>Pseudonocardia</taxon>
    </lineage>
</organism>
<dbReference type="InterPro" id="IPR011009">
    <property type="entry name" value="Kinase-like_dom_sf"/>
</dbReference>
<comment type="caution">
    <text evidence="1">The sequence shown here is derived from an EMBL/GenBank/DDBJ whole genome shotgun (WGS) entry which is preliminary data.</text>
</comment>